<dbReference type="AlphaFoldDB" id="A0A9W8LIV4"/>
<organism evidence="13 14">
    <name type="scientific">Coemansia javaensis</name>
    <dbReference type="NCBI Taxonomy" id="2761396"/>
    <lineage>
        <taxon>Eukaryota</taxon>
        <taxon>Fungi</taxon>
        <taxon>Fungi incertae sedis</taxon>
        <taxon>Zoopagomycota</taxon>
        <taxon>Kickxellomycotina</taxon>
        <taxon>Kickxellomycetes</taxon>
        <taxon>Kickxellales</taxon>
        <taxon>Kickxellaceae</taxon>
        <taxon>Coemansia</taxon>
    </lineage>
</organism>
<dbReference type="EMBL" id="JANBUL010000125">
    <property type="protein sequence ID" value="KAJ2780785.1"/>
    <property type="molecule type" value="Genomic_DNA"/>
</dbReference>
<dbReference type="PROSITE" id="PS50216">
    <property type="entry name" value="DHHC"/>
    <property type="match status" value="1"/>
</dbReference>
<feature type="domain" description="Palmitoyltransferase DHHC" evidence="12">
    <location>
        <begin position="244"/>
        <end position="368"/>
    </location>
</feature>
<keyword evidence="4 10" id="KW-1133">Transmembrane helix</keyword>
<feature type="compositionally biased region" description="Basic residues" evidence="11">
    <location>
        <begin position="379"/>
        <end position="393"/>
    </location>
</feature>
<keyword evidence="2 10" id="KW-0808">Transferase</keyword>
<accession>A0A9W8LIV4</accession>
<keyword evidence="8 10" id="KW-0012">Acyltransferase</keyword>
<comment type="caution">
    <text evidence="13">The sequence shown here is derived from an EMBL/GenBank/DDBJ whole genome shotgun (WGS) entry which is preliminary data.</text>
</comment>
<protein>
    <recommendedName>
        <fullName evidence="10">Palmitoyltransferase</fullName>
        <ecNumber evidence="10">2.3.1.225</ecNumber>
    </recommendedName>
</protein>
<evidence type="ECO:0000256" key="10">
    <source>
        <dbReference type="RuleBase" id="RU079119"/>
    </source>
</evidence>
<feature type="transmembrane region" description="Helical" evidence="10">
    <location>
        <begin position="150"/>
        <end position="170"/>
    </location>
</feature>
<dbReference type="Pfam" id="PF01529">
    <property type="entry name" value="DHHC"/>
    <property type="match status" value="1"/>
</dbReference>
<evidence type="ECO:0000256" key="8">
    <source>
        <dbReference type="ARBA" id="ARBA00023315"/>
    </source>
</evidence>
<dbReference type="Proteomes" id="UP001140217">
    <property type="component" value="Unassembled WGS sequence"/>
</dbReference>
<evidence type="ECO:0000256" key="6">
    <source>
        <dbReference type="ARBA" id="ARBA00023139"/>
    </source>
</evidence>
<dbReference type="InterPro" id="IPR001594">
    <property type="entry name" value="Palmitoyltrfase_DHHC"/>
</dbReference>
<evidence type="ECO:0000256" key="3">
    <source>
        <dbReference type="ARBA" id="ARBA00022692"/>
    </source>
</evidence>
<evidence type="ECO:0000259" key="12">
    <source>
        <dbReference type="Pfam" id="PF01529"/>
    </source>
</evidence>
<keyword evidence="3 10" id="KW-0812">Transmembrane</keyword>
<dbReference type="PANTHER" id="PTHR22883">
    <property type="entry name" value="ZINC FINGER DHHC DOMAIN CONTAINING PROTEIN"/>
    <property type="match status" value="1"/>
</dbReference>
<evidence type="ECO:0000256" key="4">
    <source>
        <dbReference type="ARBA" id="ARBA00022989"/>
    </source>
</evidence>
<keyword evidence="6" id="KW-0564">Palmitate</keyword>
<sequence>MNRHIGLGAGGIADDADDGDSDGGGGGGFGVAFKRRTASTEALRGFDIASARGAGSDCGGGGSGYGSSDYCSDDEALAGALLPAPRAASSKMSADGVLAPSDSSTLVAREPRLDGRRGAAQAALPEAESVPRGATVAWVRRHGLQRPWDPLLVAHWAVVAALAGLLNAALALHLRAGAAPGWWAVLAAEAPLAAAAVALDAAAMLRDVEAPEARPLAPAAPRRRNAHYRFAHGVPVVDPATGECGVCGVCVLPGTRHCKLCNKCVAGYSHHCRFLNTCVGDANYGLFCAFVALAHLYALVALACCVRAACAAAWDYARFRAALWLALGSPRALPPPAAAAAFLVLLALFALVDLVALLGLSMLLVQHVRSWSPAARAAGYHRSHPGRRRRRRSASPPPSARHGLPVLSAAGCLPAETMSLRGDRAEIASLAPGTP</sequence>
<name>A0A9W8LIV4_9FUNG</name>
<evidence type="ECO:0000256" key="5">
    <source>
        <dbReference type="ARBA" id="ARBA00023136"/>
    </source>
</evidence>
<evidence type="ECO:0000256" key="2">
    <source>
        <dbReference type="ARBA" id="ARBA00022679"/>
    </source>
</evidence>
<comment type="domain">
    <text evidence="10">The DHHC domain is required for palmitoyltransferase activity.</text>
</comment>
<comment type="similarity">
    <text evidence="10">Belongs to the DHHC palmitoyltransferase family.</text>
</comment>
<gene>
    <name evidence="13" type="ORF">H4R18_003253</name>
</gene>
<evidence type="ECO:0000256" key="9">
    <source>
        <dbReference type="ARBA" id="ARBA00048048"/>
    </source>
</evidence>
<evidence type="ECO:0000313" key="14">
    <source>
        <dbReference type="Proteomes" id="UP001140217"/>
    </source>
</evidence>
<evidence type="ECO:0000256" key="7">
    <source>
        <dbReference type="ARBA" id="ARBA00023288"/>
    </source>
</evidence>
<dbReference type="PANTHER" id="PTHR22883:SF203">
    <property type="entry name" value="PALMITOYLTRANSFERASE"/>
    <property type="match status" value="1"/>
</dbReference>
<dbReference type="GO" id="GO:0019706">
    <property type="term" value="F:protein-cysteine S-palmitoyltransferase activity"/>
    <property type="evidence" value="ECO:0007669"/>
    <property type="project" value="UniProtKB-EC"/>
</dbReference>
<evidence type="ECO:0000313" key="13">
    <source>
        <dbReference type="EMBL" id="KAJ2780785.1"/>
    </source>
</evidence>
<evidence type="ECO:0000256" key="1">
    <source>
        <dbReference type="ARBA" id="ARBA00004141"/>
    </source>
</evidence>
<evidence type="ECO:0000256" key="11">
    <source>
        <dbReference type="SAM" id="MobiDB-lite"/>
    </source>
</evidence>
<comment type="subcellular location">
    <subcellularLocation>
        <location evidence="1">Membrane</location>
        <topology evidence="1">Multi-pass membrane protein</topology>
    </subcellularLocation>
</comment>
<dbReference type="InterPro" id="IPR039859">
    <property type="entry name" value="PFA4/ZDH16/20/ERF2-like"/>
</dbReference>
<keyword evidence="14" id="KW-1185">Reference proteome</keyword>
<feature type="region of interest" description="Disordered" evidence="11">
    <location>
        <begin position="1"/>
        <end position="23"/>
    </location>
</feature>
<keyword evidence="7" id="KW-0449">Lipoprotein</keyword>
<feature type="region of interest" description="Disordered" evidence="11">
    <location>
        <begin position="379"/>
        <end position="405"/>
    </location>
</feature>
<dbReference type="EC" id="2.3.1.225" evidence="10"/>
<proteinExistence type="inferred from homology"/>
<feature type="transmembrane region" description="Helical" evidence="10">
    <location>
        <begin position="337"/>
        <end position="365"/>
    </location>
</feature>
<reference evidence="13" key="1">
    <citation type="submission" date="2022-07" db="EMBL/GenBank/DDBJ databases">
        <title>Phylogenomic reconstructions and comparative analyses of Kickxellomycotina fungi.</title>
        <authorList>
            <person name="Reynolds N.K."/>
            <person name="Stajich J.E."/>
            <person name="Barry K."/>
            <person name="Grigoriev I.V."/>
            <person name="Crous P."/>
            <person name="Smith M.E."/>
        </authorList>
    </citation>
    <scope>NUCLEOTIDE SEQUENCE</scope>
    <source>
        <strain evidence="13">NBRC 105414</strain>
    </source>
</reference>
<keyword evidence="5 10" id="KW-0472">Membrane</keyword>
<dbReference type="GO" id="GO:0005783">
    <property type="term" value="C:endoplasmic reticulum"/>
    <property type="evidence" value="ECO:0007669"/>
    <property type="project" value="TreeGrafter"/>
</dbReference>
<dbReference type="GO" id="GO:0006612">
    <property type="term" value="P:protein targeting to membrane"/>
    <property type="evidence" value="ECO:0007669"/>
    <property type="project" value="TreeGrafter"/>
</dbReference>
<dbReference type="OrthoDB" id="9909019at2759"/>
<comment type="catalytic activity">
    <reaction evidence="9 10">
        <text>L-cysteinyl-[protein] + hexadecanoyl-CoA = S-hexadecanoyl-L-cysteinyl-[protein] + CoA</text>
        <dbReference type="Rhea" id="RHEA:36683"/>
        <dbReference type="Rhea" id="RHEA-COMP:10131"/>
        <dbReference type="Rhea" id="RHEA-COMP:11032"/>
        <dbReference type="ChEBI" id="CHEBI:29950"/>
        <dbReference type="ChEBI" id="CHEBI:57287"/>
        <dbReference type="ChEBI" id="CHEBI:57379"/>
        <dbReference type="ChEBI" id="CHEBI:74151"/>
        <dbReference type="EC" id="2.3.1.225"/>
    </reaction>
</comment>
<dbReference type="GO" id="GO:0005794">
    <property type="term" value="C:Golgi apparatus"/>
    <property type="evidence" value="ECO:0007669"/>
    <property type="project" value="TreeGrafter"/>
</dbReference>
<dbReference type="GO" id="GO:0016020">
    <property type="term" value="C:membrane"/>
    <property type="evidence" value="ECO:0007669"/>
    <property type="project" value="UniProtKB-SubCell"/>
</dbReference>